<name>A0ABS2NXN2_9BACI</name>
<proteinExistence type="predicted"/>
<feature type="transmembrane region" description="Helical" evidence="1">
    <location>
        <begin position="39"/>
        <end position="60"/>
    </location>
</feature>
<accession>A0ABS2NXN2</accession>
<sequence length="62" mass="6609">MKIAIILVIIIGVASLFVTLALAGKNDENYSGSTKGNIFRLTWIYVGLAVVLLGGIALYLNI</sequence>
<gene>
    <name evidence="2" type="ORF">JOC95_001066</name>
</gene>
<keyword evidence="3" id="KW-1185">Reference proteome</keyword>
<keyword evidence="1" id="KW-0812">Transmembrane</keyword>
<protein>
    <submittedName>
        <fullName evidence="2">Uncharacterized protein</fullName>
    </submittedName>
</protein>
<dbReference type="RefSeq" id="WP_204414725.1">
    <property type="nucleotide sequence ID" value="NZ_JAFBED010000002.1"/>
</dbReference>
<keyword evidence="1" id="KW-0472">Membrane</keyword>
<dbReference type="Proteomes" id="UP000737402">
    <property type="component" value="Unassembled WGS sequence"/>
</dbReference>
<organism evidence="2 3">
    <name type="scientific">Sutcliffiella tianshenii</name>
    <dbReference type="NCBI Taxonomy" id="1463404"/>
    <lineage>
        <taxon>Bacteria</taxon>
        <taxon>Bacillati</taxon>
        <taxon>Bacillota</taxon>
        <taxon>Bacilli</taxon>
        <taxon>Bacillales</taxon>
        <taxon>Bacillaceae</taxon>
        <taxon>Sutcliffiella</taxon>
    </lineage>
</organism>
<evidence type="ECO:0000313" key="2">
    <source>
        <dbReference type="EMBL" id="MBM7619217.1"/>
    </source>
</evidence>
<comment type="caution">
    <text evidence="2">The sequence shown here is derived from an EMBL/GenBank/DDBJ whole genome shotgun (WGS) entry which is preliminary data.</text>
</comment>
<evidence type="ECO:0000313" key="3">
    <source>
        <dbReference type="Proteomes" id="UP000737402"/>
    </source>
</evidence>
<reference evidence="2 3" key="1">
    <citation type="submission" date="2021-01" db="EMBL/GenBank/DDBJ databases">
        <title>Genomic Encyclopedia of Type Strains, Phase IV (KMG-IV): sequencing the most valuable type-strain genomes for metagenomic binning, comparative biology and taxonomic classification.</title>
        <authorList>
            <person name="Goeker M."/>
        </authorList>
    </citation>
    <scope>NUCLEOTIDE SEQUENCE [LARGE SCALE GENOMIC DNA]</scope>
    <source>
        <strain evidence="2 3">DSM 25879</strain>
    </source>
</reference>
<dbReference type="EMBL" id="JAFBED010000002">
    <property type="protein sequence ID" value="MBM7619217.1"/>
    <property type="molecule type" value="Genomic_DNA"/>
</dbReference>
<evidence type="ECO:0000256" key="1">
    <source>
        <dbReference type="SAM" id="Phobius"/>
    </source>
</evidence>
<keyword evidence="1" id="KW-1133">Transmembrane helix</keyword>